<evidence type="ECO:0000259" key="1">
    <source>
        <dbReference type="PROSITE" id="PS51750"/>
    </source>
</evidence>
<dbReference type="AlphaFoldDB" id="A0A7Z3GN57"/>
<name>A0A7Z3GN57_9PSED</name>
<dbReference type="InterPro" id="IPR003497">
    <property type="entry name" value="BRO_N_domain"/>
</dbReference>
<gene>
    <name evidence="2" type="ORF">G4G71_00035</name>
</gene>
<reference evidence="2 3" key="1">
    <citation type="submission" date="2020-02" db="EMBL/GenBank/DDBJ databases">
        <title>Complete genome sequence of Pseudomonas multiresinivorans ORNL1.</title>
        <authorList>
            <person name="Podar M."/>
        </authorList>
    </citation>
    <scope>NUCLEOTIDE SEQUENCE [LARGE SCALE GENOMIC DNA]</scope>
    <source>
        <strain evidence="3">populi</strain>
    </source>
</reference>
<evidence type="ECO:0000313" key="3">
    <source>
        <dbReference type="Proteomes" id="UP000502549"/>
    </source>
</evidence>
<organism evidence="2 3">
    <name type="scientific">Pseudomonas multiresinivorans</name>
    <dbReference type="NCBI Taxonomy" id="95301"/>
    <lineage>
        <taxon>Bacteria</taxon>
        <taxon>Pseudomonadati</taxon>
        <taxon>Pseudomonadota</taxon>
        <taxon>Gammaproteobacteria</taxon>
        <taxon>Pseudomonadales</taxon>
        <taxon>Pseudomonadaceae</taxon>
        <taxon>Pseudomonas</taxon>
    </lineage>
</organism>
<dbReference type="PANTHER" id="PTHR36180">
    <property type="entry name" value="DNA-BINDING PROTEIN-RELATED-RELATED"/>
    <property type="match status" value="1"/>
</dbReference>
<sequence>MKFSDSPSADEGLIPTVFHRYNRRLRGLLIERQAWFVLRDLAKLTNSHLGERVTSKLDPDQLRHEQLAGCDEKLYLVSESGLYALLLVHFYHPENRSLRQWISTEVLPALRDAQQNNPHLPRRRMEQIEGQPTSVMDWQGKVWVRWTDAVRIMENQVRSLH</sequence>
<dbReference type="KEGG" id="pmui:G4G71_00035"/>
<protein>
    <submittedName>
        <fullName evidence="2">Bro-N domain-containing protein</fullName>
    </submittedName>
</protein>
<dbReference type="RefSeq" id="WP_169934905.1">
    <property type="nucleotide sequence ID" value="NZ_CP048833.1"/>
</dbReference>
<feature type="domain" description="Bro-N" evidence="1">
    <location>
        <begin position="11"/>
        <end position="114"/>
    </location>
</feature>
<dbReference type="PANTHER" id="PTHR36180:SF2">
    <property type="entry name" value="BRO FAMILY PROTEIN"/>
    <property type="match status" value="1"/>
</dbReference>
<keyword evidence="3" id="KW-1185">Reference proteome</keyword>
<dbReference type="PROSITE" id="PS51750">
    <property type="entry name" value="BRO_N"/>
    <property type="match status" value="1"/>
</dbReference>
<dbReference type="EMBL" id="CP048833">
    <property type="protein sequence ID" value="QJP06334.1"/>
    <property type="molecule type" value="Genomic_DNA"/>
</dbReference>
<evidence type="ECO:0000313" key="2">
    <source>
        <dbReference type="EMBL" id="QJP06334.1"/>
    </source>
</evidence>
<dbReference type="SMART" id="SM01040">
    <property type="entry name" value="Bro-N"/>
    <property type="match status" value="1"/>
</dbReference>
<proteinExistence type="predicted"/>
<accession>A0A7Z3GN57</accession>
<dbReference type="Proteomes" id="UP000502549">
    <property type="component" value="Chromosome"/>
</dbReference>